<reference evidence="2 3" key="1">
    <citation type="submission" date="2022-12" db="EMBL/GenBank/DDBJ databases">
        <title>Chromosome-level genome assembly of true bugs.</title>
        <authorList>
            <person name="Ma L."/>
            <person name="Li H."/>
        </authorList>
    </citation>
    <scope>NUCLEOTIDE SEQUENCE [LARGE SCALE GENOMIC DNA]</scope>
    <source>
        <strain evidence="2">Lab_2022b</strain>
    </source>
</reference>
<name>A0AAW1CPZ2_9HEMI</name>
<protein>
    <submittedName>
        <fullName evidence="2">Uncharacterized protein</fullName>
    </submittedName>
</protein>
<organism evidence="2 3">
    <name type="scientific">Rhynocoris fuscipes</name>
    <dbReference type="NCBI Taxonomy" id="488301"/>
    <lineage>
        <taxon>Eukaryota</taxon>
        <taxon>Metazoa</taxon>
        <taxon>Ecdysozoa</taxon>
        <taxon>Arthropoda</taxon>
        <taxon>Hexapoda</taxon>
        <taxon>Insecta</taxon>
        <taxon>Pterygota</taxon>
        <taxon>Neoptera</taxon>
        <taxon>Paraneoptera</taxon>
        <taxon>Hemiptera</taxon>
        <taxon>Heteroptera</taxon>
        <taxon>Panheteroptera</taxon>
        <taxon>Cimicomorpha</taxon>
        <taxon>Reduviidae</taxon>
        <taxon>Harpactorinae</taxon>
        <taxon>Harpactorini</taxon>
        <taxon>Rhynocoris</taxon>
    </lineage>
</organism>
<accession>A0AAW1CPZ2</accession>
<comment type="caution">
    <text evidence="2">The sequence shown here is derived from an EMBL/GenBank/DDBJ whole genome shotgun (WGS) entry which is preliminary data.</text>
</comment>
<evidence type="ECO:0000256" key="1">
    <source>
        <dbReference type="SAM" id="MobiDB-lite"/>
    </source>
</evidence>
<gene>
    <name evidence="2" type="ORF">O3M35_003439</name>
</gene>
<evidence type="ECO:0000313" key="2">
    <source>
        <dbReference type="EMBL" id="KAK9498888.1"/>
    </source>
</evidence>
<dbReference type="AlphaFoldDB" id="A0AAW1CPZ2"/>
<keyword evidence="3" id="KW-1185">Reference proteome</keyword>
<feature type="region of interest" description="Disordered" evidence="1">
    <location>
        <begin position="37"/>
        <end position="76"/>
    </location>
</feature>
<sequence>MPSELREQIRKLSENWQYLKNRGELNASKIPVVQQTSVVTNEPTSPSQLNDKPLMTSTPIRKNSNSTPQKSLLQKLQTSSESVIAAEKAAAQTSSPVKGKC</sequence>
<evidence type="ECO:0000313" key="3">
    <source>
        <dbReference type="Proteomes" id="UP001461498"/>
    </source>
</evidence>
<dbReference type="Proteomes" id="UP001461498">
    <property type="component" value="Unassembled WGS sequence"/>
</dbReference>
<proteinExistence type="predicted"/>
<dbReference type="EMBL" id="JAPXFL010000012">
    <property type="protein sequence ID" value="KAK9498888.1"/>
    <property type="molecule type" value="Genomic_DNA"/>
</dbReference>